<proteinExistence type="predicted"/>
<dbReference type="RefSeq" id="WP_120318284.1">
    <property type="nucleotide sequence ID" value="NZ_BONH01000058.1"/>
</dbReference>
<reference evidence="5 6" key="1">
    <citation type="submission" date="2021-01" db="EMBL/GenBank/DDBJ databases">
        <title>Whole genome shotgun sequence of Catellatospora citrea NBRC 14495.</title>
        <authorList>
            <person name="Komaki H."/>
            <person name="Tamura T."/>
        </authorList>
    </citation>
    <scope>NUCLEOTIDE SEQUENCE [LARGE SCALE GENOMIC DNA]</scope>
    <source>
        <strain evidence="5 6">NBRC 14495</strain>
    </source>
</reference>
<dbReference type="InterPro" id="IPR025789">
    <property type="entry name" value="DOT1_dom"/>
</dbReference>
<dbReference type="Gene3D" id="3.40.50.150">
    <property type="entry name" value="Vaccinia Virus protein VP39"/>
    <property type="match status" value="1"/>
</dbReference>
<dbReference type="CDD" id="cd02440">
    <property type="entry name" value="AdoMet_MTases"/>
    <property type="match status" value="1"/>
</dbReference>
<dbReference type="AlphaFoldDB" id="A0A8J3P3V7"/>
<keyword evidence="1" id="KW-0489">Methyltransferase</keyword>
<keyword evidence="3" id="KW-0949">S-adenosyl-L-methionine</keyword>
<dbReference type="Pfam" id="PF08123">
    <property type="entry name" value="DOT1"/>
    <property type="match status" value="1"/>
</dbReference>
<keyword evidence="2" id="KW-0808">Transferase</keyword>
<dbReference type="Proteomes" id="UP000659904">
    <property type="component" value="Unassembled WGS sequence"/>
</dbReference>
<dbReference type="EMBL" id="BONH01000058">
    <property type="protein sequence ID" value="GIG02719.1"/>
    <property type="molecule type" value="Genomic_DNA"/>
</dbReference>
<dbReference type="InterPro" id="IPR029063">
    <property type="entry name" value="SAM-dependent_MTases_sf"/>
</dbReference>
<evidence type="ECO:0000256" key="3">
    <source>
        <dbReference type="ARBA" id="ARBA00022691"/>
    </source>
</evidence>
<dbReference type="GO" id="GO:0031151">
    <property type="term" value="F:histone H3K79 methyltransferase activity"/>
    <property type="evidence" value="ECO:0007669"/>
    <property type="project" value="InterPro"/>
</dbReference>
<dbReference type="InterPro" id="IPR026170">
    <property type="entry name" value="FAM173A/B"/>
</dbReference>
<dbReference type="SUPFAM" id="SSF53335">
    <property type="entry name" value="S-adenosyl-L-methionine-dependent methyltransferases"/>
    <property type="match status" value="1"/>
</dbReference>
<feature type="domain" description="DOT1" evidence="4">
    <location>
        <begin position="35"/>
        <end position="100"/>
    </location>
</feature>
<gene>
    <name evidence="5" type="ORF">Cci01nite_78120</name>
</gene>
<keyword evidence="6" id="KW-1185">Reference proteome</keyword>
<evidence type="ECO:0000256" key="2">
    <source>
        <dbReference type="ARBA" id="ARBA00022679"/>
    </source>
</evidence>
<evidence type="ECO:0000313" key="6">
    <source>
        <dbReference type="Proteomes" id="UP000659904"/>
    </source>
</evidence>
<dbReference type="PANTHER" id="PTHR13610:SF11">
    <property type="entry name" value="METHYLTRANSFERASE DOMAIN-CONTAINING PROTEIN"/>
    <property type="match status" value="1"/>
</dbReference>
<sequence length="194" mass="21887">MNNVRDRLSNVWWEQQLGISTRGLTLIDHEDSSRYTTMGYRTVERVLDHLDLQPSDVFVDVGSGKGRVLCCAARREVKQVIGVELDGALCDVARDNALRLRGRRAPIAVETVLAQDFDYAAATVFFLFDPFGAATLGQLLDKVQADTRGRQVRFAYANPTHDNVFQAQPWLERTATWDSGQAGTEHTIHFYRSR</sequence>
<evidence type="ECO:0000256" key="1">
    <source>
        <dbReference type="ARBA" id="ARBA00022603"/>
    </source>
</evidence>
<organism evidence="5 6">
    <name type="scientific">Catellatospora citrea</name>
    <dbReference type="NCBI Taxonomy" id="53366"/>
    <lineage>
        <taxon>Bacteria</taxon>
        <taxon>Bacillati</taxon>
        <taxon>Actinomycetota</taxon>
        <taxon>Actinomycetes</taxon>
        <taxon>Micromonosporales</taxon>
        <taxon>Micromonosporaceae</taxon>
        <taxon>Catellatospora</taxon>
    </lineage>
</organism>
<dbReference type="GO" id="GO:0032259">
    <property type="term" value="P:methylation"/>
    <property type="evidence" value="ECO:0007669"/>
    <property type="project" value="UniProtKB-KW"/>
</dbReference>
<protein>
    <recommendedName>
        <fullName evidence="4">DOT1 domain-containing protein</fullName>
    </recommendedName>
</protein>
<evidence type="ECO:0000313" key="5">
    <source>
        <dbReference type="EMBL" id="GIG02719.1"/>
    </source>
</evidence>
<dbReference type="PANTHER" id="PTHR13610">
    <property type="entry name" value="METHYLTRANSFERASE DOMAIN-CONTAINING PROTEIN"/>
    <property type="match status" value="1"/>
</dbReference>
<accession>A0A8J3P3V7</accession>
<comment type="caution">
    <text evidence="5">The sequence shown here is derived from an EMBL/GenBank/DDBJ whole genome shotgun (WGS) entry which is preliminary data.</text>
</comment>
<evidence type="ECO:0000259" key="4">
    <source>
        <dbReference type="Pfam" id="PF08123"/>
    </source>
</evidence>
<name>A0A8J3P3V7_9ACTN</name>